<protein>
    <submittedName>
        <fullName evidence="1">Uncharacterized protein</fullName>
    </submittedName>
</protein>
<proteinExistence type="predicted"/>
<organism evidence="1 2">
    <name type="scientific">Vineibacter terrae</name>
    <dbReference type="NCBI Taxonomy" id="2586908"/>
    <lineage>
        <taxon>Bacteria</taxon>
        <taxon>Pseudomonadati</taxon>
        <taxon>Pseudomonadota</taxon>
        <taxon>Alphaproteobacteria</taxon>
        <taxon>Hyphomicrobiales</taxon>
        <taxon>Vineibacter</taxon>
    </lineage>
</organism>
<evidence type="ECO:0000313" key="1">
    <source>
        <dbReference type="EMBL" id="TXL72016.1"/>
    </source>
</evidence>
<dbReference type="EMBL" id="VDUZ01000037">
    <property type="protein sequence ID" value="TXL72016.1"/>
    <property type="molecule type" value="Genomic_DNA"/>
</dbReference>
<accession>A0A5C8PE03</accession>
<comment type="caution">
    <text evidence="1">The sequence shown here is derived from an EMBL/GenBank/DDBJ whole genome shotgun (WGS) entry which is preliminary data.</text>
</comment>
<gene>
    <name evidence="1" type="ORF">FHP25_27680</name>
</gene>
<evidence type="ECO:0000313" key="2">
    <source>
        <dbReference type="Proteomes" id="UP000321638"/>
    </source>
</evidence>
<dbReference type="Proteomes" id="UP000321638">
    <property type="component" value="Unassembled WGS sequence"/>
</dbReference>
<dbReference type="OrthoDB" id="8485954at2"/>
<keyword evidence="2" id="KW-1185">Reference proteome</keyword>
<sequence>MAREPQTYDLYGQPDDEYDIYRDFTFAETKLKTEHISGFKLHVTVATGQHDQLARGILPTLRALHTHHKVVLPFRYATFNTGVQAGKFITVYAGPEEPAQDIVDAIDPVLVALRNQGINPGPVPMARPSNHTEMELPIGRSGMIRWLWLQDLKRG</sequence>
<name>A0A5C8PE03_9HYPH</name>
<dbReference type="AlphaFoldDB" id="A0A5C8PE03"/>
<reference evidence="1 2" key="1">
    <citation type="submission" date="2019-06" db="EMBL/GenBank/DDBJ databases">
        <title>New taxonomy in bacterial strain CC-CFT640, isolated from vineyard.</title>
        <authorList>
            <person name="Lin S.-Y."/>
            <person name="Tsai C.-F."/>
            <person name="Young C.-C."/>
        </authorList>
    </citation>
    <scope>NUCLEOTIDE SEQUENCE [LARGE SCALE GENOMIC DNA]</scope>
    <source>
        <strain evidence="1 2">CC-CFT640</strain>
    </source>
</reference>
<dbReference type="RefSeq" id="WP_147850235.1">
    <property type="nucleotide sequence ID" value="NZ_VDUZ01000037.1"/>
</dbReference>